<name>A0ACC2V8F3_9TREE</name>
<sequence>MAPNLFMPKKRAVRTPTAPSAAATATVGGPAGPTLKALGRQRSSPRPDAFATPLGTDPHAQSNASSPSAAVAATANIDFRDRSYQEFDIISLGTPSGIDTGPGSTGEADFNVMRLYQLNSSLPLPPLDAATLSSSHITLSRKNPQERPAHEVLAAQAEREARRVAREQLRKPVQNGPNGEWRIPVIDREGVHQVDQRTGERMWRIVQDPSLVAPELRKDKPADEAGAPPKYKPKPGRGRGGGGRGRGRGDHHAGAKVFARSGNFKDGVEQSRGHQELNREKLPLVLEGIFPPPASTQKWVGKHQAVDAEAWAALLFESRGAERFIKLKVVDREYKFEPHRVINVPQTSWEAGKLLFDHMEGKNTMSRFAFREPGIDQSTSGSGGSSLNPQSSTISIADVNGDVKPTIRPNPDAFPRMLAPSRGRTLDRSSGGGSLKVKLERGAYEAADGIERADDEELDYNEDVADDEEAVALGVDDEVLERETKARLQEEFFRANATAGNLQREQTPESDDEVDEGVKARREAELKRERKMRRRLRREKKARGDAASDDDDDDDDEDEDDEDDEEDSLFGSDDDDTVAGEQDVKPDIDAIKSTISNPAVSTDLQKPTQKSPARSRAGSPSGRRGGGGGSGRSVSPLTSAGAGHHLVASRALSPQGKSRHASSSSRKRKNEESQTAPPEAGRSSSGPASGAGGAGALHSFKKSRPNTDAGERRATVKDAEHVPIAINVDEDDDVKPGTPVPGHPTGLPKHKARGKKKRPEDAGSMQAGSAAVLAAVSRSAAPARQTSPAPPSASRAASPAASAPQPMSRDASPSAAAAPVVYHPTRGPLTQEEYQTAIVDAYADKITETEFKDLLRGKEKMSVKDIRNHFGKRMKKNQRGILTAKFFSWKLCNGVDGGFTLKKEFQ</sequence>
<dbReference type="Proteomes" id="UP001241377">
    <property type="component" value="Unassembled WGS sequence"/>
</dbReference>
<comment type="caution">
    <text evidence="1">The sequence shown here is derived from an EMBL/GenBank/DDBJ whole genome shotgun (WGS) entry which is preliminary data.</text>
</comment>
<gene>
    <name evidence="1" type="ORF">QFC19_007791</name>
</gene>
<accession>A0ACC2V8F3</accession>
<reference evidence="1" key="1">
    <citation type="submission" date="2023-04" db="EMBL/GenBank/DDBJ databases">
        <title>Draft Genome sequencing of Naganishia species isolated from polar environments using Oxford Nanopore Technology.</title>
        <authorList>
            <person name="Leo P."/>
            <person name="Venkateswaran K."/>
        </authorList>
    </citation>
    <scope>NUCLEOTIDE SEQUENCE</scope>
    <source>
        <strain evidence="1">MNA-CCFEE 5261</strain>
    </source>
</reference>
<evidence type="ECO:0000313" key="1">
    <source>
        <dbReference type="EMBL" id="KAJ9094862.1"/>
    </source>
</evidence>
<dbReference type="EMBL" id="JASBWR010000107">
    <property type="protein sequence ID" value="KAJ9094862.1"/>
    <property type="molecule type" value="Genomic_DNA"/>
</dbReference>
<keyword evidence="2" id="KW-1185">Reference proteome</keyword>
<evidence type="ECO:0000313" key="2">
    <source>
        <dbReference type="Proteomes" id="UP001241377"/>
    </source>
</evidence>
<proteinExistence type="predicted"/>
<protein>
    <submittedName>
        <fullName evidence="1">Uncharacterized protein</fullName>
    </submittedName>
</protein>
<organism evidence="1 2">
    <name type="scientific">Naganishia cerealis</name>
    <dbReference type="NCBI Taxonomy" id="610337"/>
    <lineage>
        <taxon>Eukaryota</taxon>
        <taxon>Fungi</taxon>
        <taxon>Dikarya</taxon>
        <taxon>Basidiomycota</taxon>
        <taxon>Agaricomycotina</taxon>
        <taxon>Tremellomycetes</taxon>
        <taxon>Filobasidiales</taxon>
        <taxon>Filobasidiaceae</taxon>
        <taxon>Naganishia</taxon>
    </lineage>
</organism>